<accession>A0A2I0WNH5</accession>
<dbReference type="AlphaFoldDB" id="A0A2I0WNH5"/>
<dbReference type="EMBL" id="KZ502526">
    <property type="protein sequence ID" value="PKU77222.1"/>
    <property type="molecule type" value="Genomic_DNA"/>
</dbReference>
<dbReference type="Pfam" id="PF00665">
    <property type="entry name" value="rve"/>
    <property type="match status" value="1"/>
</dbReference>
<dbReference type="Gene3D" id="3.30.420.10">
    <property type="entry name" value="Ribonuclease H-like superfamily/Ribonuclease H"/>
    <property type="match status" value="1"/>
</dbReference>
<dbReference type="GO" id="GO:0003676">
    <property type="term" value="F:nucleic acid binding"/>
    <property type="evidence" value="ECO:0007669"/>
    <property type="project" value="InterPro"/>
</dbReference>
<dbReference type="Pfam" id="PF24626">
    <property type="entry name" value="SH3_Tf2-1"/>
    <property type="match status" value="1"/>
</dbReference>
<dbReference type="SUPFAM" id="SSF53098">
    <property type="entry name" value="Ribonuclease H-like"/>
    <property type="match status" value="1"/>
</dbReference>
<evidence type="ECO:0000313" key="3">
    <source>
        <dbReference type="Proteomes" id="UP000233837"/>
    </source>
</evidence>
<dbReference type="InterPro" id="IPR001584">
    <property type="entry name" value="Integrase_cat-core"/>
</dbReference>
<dbReference type="GO" id="GO:0015074">
    <property type="term" value="P:DNA integration"/>
    <property type="evidence" value="ECO:0007669"/>
    <property type="project" value="InterPro"/>
</dbReference>
<feature type="domain" description="Integrase catalytic" evidence="1">
    <location>
        <begin position="12"/>
        <end position="177"/>
    </location>
</feature>
<dbReference type="InterPro" id="IPR012337">
    <property type="entry name" value="RNaseH-like_sf"/>
</dbReference>
<dbReference type="Proteomes" id="UP000233837">
    <property type="component" value="Unassembled WGS sequence"/>
</dbReference>
<sequence length="320" mass="36014">MYKGGSQNTGLYMPLPVPDSIWEDLSLDFVLGLPRTKKGNDSIMVVVDRFSKMAHFVSCKKTSSAMNIAHLFFTEIVRLHGVPRSLTSDRDVKFISHFWRELWKRLGTDIRLSSAYHPQSDGQTEVVNRTLGAILRCLVQDHPRQWEDLLSKAEFAYNAMTNRTTGKTPFSIVYTKSPNIALDVAIIPKCKSATATSFADDYSQMLSDVRQQIITSNAKYKEAVDKHRRQRLFSVGDLVWVRLRRERFAPGTYSKLARRKIGPVPIIAKINDNAYTVTLPPDCMTSPTFNVSDIWPYSPPDDGVITVSSSESSSSDPGED</sequence>
<dbReference type="PANTHER" id="PTHR35046:SF26">
    <property type="entry name" value="RNA-DIRECTED DNA POLYMERASE"/>
    <property type="match status" value="1"/>
</dbReference>
<evidence type="ECO:0000259" key="1">
    <source>
        <dbReference type="PROSITE" id="PS50994"/>
    </source>
</evidence>
<keyword evidence="2" id="KW-0378">Hydrolase</keyword>
<keyword evidence="3" id="KW-1185">Reference proteome</keyword>
<dbReference type="InterPro" id="IPR056924">
    <property type="entry name" value="SH3_Tf2-1"/>
</dbReference>
<protein>
    <submittedName>
        <fullName evidence="2">ATP-dependent DNA helicase RecG</fullName>
    </submittedName>
</protein>
<keyword evidence="2" id="KW-0547">Nucleotide-binding</keyword>
<evidence type="ECO:0000313" key="2">
    <source>
        <dbReference type="EMBL" id="PKU77222.1"/>
    </source>
</evidence>
<organism evidence="2 3">
    <name type="scientific">Dendrobium catenatum</name>
    <dbReference type="NCBI Taxonomy" id="906689"/>
    <lineage>
        <taxon>Eukaryota</taxon>
        <taxon>Viridiplantae</taxon>
        <taxon>Streptophyta</taxon>
        <taxon>Embryophyta</taxon>
        <taxon>Tracheophyta</taxon>
        <taxon>Spermatophyta</taxon>
        <taxon>Magnoliopsida</taxon>
        <taxon>Liliopsida</taxon>
        <taxon>Asparagales</taxon>
        <taxon>Orchidaceae</taxon>
        <taxon>Epidendroideae</taxon>
        <taxon>Malaxideae</taxon>
        <taxon>Dendrobiinae</taxon>
        <taxon>Dendrobium</taxon>
    </lineage>
</organism>
<reference evidence="2 3" key="2">
    <citation type="journal article" date="2017" name="Nature">
        <title>The Apostasia genome and the evolution of orchids.</title>
        <authorList>
            <person name="Zhang G.Q."/>
            <person name="Liu K.W."/>
            <person name="Li Z."/>
            <person name="Lohaus R."/>
            <person name="Hsiao Y.Y."/>
            <person name="Niu S.C."/>
            <person name="Wang J.Y."/>
            <person name="Lin Y.C."/>
            <person name="Xu Q."/>
            <person name="Chen L.J."/>
            <person name="Yoshida K."/>
            <person name="Fujiwara S."/>
            <person name="Wang Z.W."/>
            <person name="Zhang Y.Q."/>
            <person name="Mitsuda N."/>
            <person name="Wang M."/>
            <person name="Liu G.H."/>
            <person name="Pecoraro L."/>
            <person name="Huang H.X."/>
            <person name="Xiao X.J."/>
            <person name="Lin M."/>
            <person name="Wu X.Y."/>
            <person name="Wu W.L."/>
            <person name="Chen Y.Y."/>
            <person name="Chang S.B."/>
            <person name="Sakamoto S."/>
            <person name="Ohme-Takagi M."/>
            <person name="Yagi M."/>
            <person name="Zeng S.J."/>
            <person name="Shen C.Y."/>
            <person name="Yeh C.M."/>
            <person name="Luo Y.B."/>
            <person name="Tsai W.C."/>
            <person name="Van de Peer Y."/>
            <person name="Liu Z.J."/>
        </authorList>
    </citation>
    <scope>NUCLEOTIDE SEQUENCE [LARGE SCALE GENOMIC DNA]</scope>
    <source>
        <tissue evidence="2">The whole plant</tissue>
    </source>
</reference>
<keyword evidence="2" id="KW-0067">ATP-binding</keyword>
<reference evidence="2 3" key="1">
    <citation type="journal article" date="2016" name="Sci. Rep.">
        <title>The Dendrobium catenatum Lindl. genome sequence provides insights into polysaccharide synthase, floral development and adaptive evolution.</title>
        <authorList>
            <person name="Zhang G.Q."/>
            <person name="Xu Q."/>
            <person name="Bian C."/>
            <person name="Tsai W.C."/>
            <person name="Yeh C.M."/>
            <person name="Liu K.W."/>
            <person name="Yoshida K."/>
            <person name="Zhang L.S."/>
            <person name="Chang S.B."/>
            <person name="Chen F."/>
            <person name="Shi Y."/>
            <person name="Su Y.Y."/>
            <person name="Zhang Y.Q."/>
            <person name="Chen L.J."/>
            <person name="Yin Y."/>
            <person name="Lin M."/>
            <person name="Huang H."/>
            <person name="Deng H."/>
            <person name="Wang Z.W."/>
            <person name="Zhu S.L."/>
            <person name="Zhao X."/>
            <person name="Deng C."/>
            <person name="Niu S.C."/>
            <person name="Huang J."/>
            <person name="Wang M."/>
            <person name="Liu G.H."/>
            <person name="Yang H.J."/>
            <person name="Xiao X.J."/>
            <person name="Hsiao Y.Y."/>
            <person name="Wu W.L."/>
            <person name="Chen Y.Y."/>
            <person name="Mitsuda N."/>
            <person name="Ohme-Takagi M."/>
            <person name="Luo Y.B."/>
            <person name="Van de Peer Y."/>
            <person name="Liu Z.J."/>
        </authorList>
    </citation>
    <scope>NUCLEOTIDE SEQUENCE [LARGE SCALE GENOMIC DNA]</scope>
    <source>
        <tissue evidence="2">The whole plant</tissue>
    </source>
</reference>
<keyword evidence="2" id="KW-0347">Helicase</keyword>
<dbReference type="FunFam" id="3.30.420.10:FF:000032">
    <property type="entry name" value="Retrovirus-related Pol polyprotein from transposon 297-like Protein"/>
    <property type="match status" value="1"/>
</dbReference>
<gene>
    <name evidence="2" type="ORF">MA16_Dca024726</name>
</gene>
<name>A0A2I0WNH5_9ASPA</name>
<dbReference type="PROSITE" id="PS50994">
    <property type="entry name" value="INTEGRASE"/>
    <property type="match status" value="1"/>
</dbReference>
<dbReference type="PANTHER" id="PTHR35046">
    <property type="entry name" value="ZINC KNUCKLE (CCHC-TYPE) FAMILY PROTEIN"/>
    <property type="match status" value="1"/>
</dbReference>
<proteinExistence type="predicted"/>
<dbReference type="GO" id="GO:0004386">
    <property type="term" value="F:helicase activity"/>
    <property type="evidence" value="ECO:0007669"/>
    <property type="project" value="UniProtKB-KW"/>
</dbReference>
<dbReference type="InterPro" id="IPR036397">
    <property type="entry name" value="RNaseH_sf"/>
</dbReference>